<dbReference type="Proteomes" id="UP000321571">
    <property type="component" value="Unassembled WGS sequence"/>
</dbReference>
<evidence type="ECO:0000256" key="6">
    <source>
        <dbReference type="HAMAP-Rule" id="MF_00073"/>
    </source>
</evidence>
<comment type="caution">
    <text evidence="8">The sequence shown here is derived from an EMBL/GenBank/DDBJ whole genome shotgun (WGS) entry which is preliminary data.</text>
</comment>
<dbReference type="PANTHER" id="PTHR11078:SF3">
    <property type="entry name" value="ANTITERMINATION NUSB DOMAIN-CONTAINING PROTEIN"/>
    <property type="match status" value="1"/>
</dbReference>
<comment type="similarity">
    <text evidence="1 6">Belongs to the NusB family.</text>
</comment>
<evidence type="ECO:0000313" key="9">
    <source>
        <dbReference type="Proteomes" id="UP000321571"/>
    </source>
</evidence>
<dbReference type="RefSeq" id="WP_147683174.1">
    <property type="nucleotide sequence ID" value="NZ_VDUX01000001.1"/>
</dbReference>
<dbReference type="InterPro" id="IPR006027">
    <property type="entry name" value="NusB_RsmB_TIM44"/>
</dbReference>
<dbReference type="GO" id="GO:0005829">
    <property type="term" value="C:cytosol"/>
    <property type="evidence" value="ECO:0007669"/>
    <property type="project" value="TreeGrafter"/>
</dbReference>
<name>A0A5C8NP28_9ACTN</name>
<evidence type="ECO:0000313" key="8">
    <source>
        <dbReference type="EMBL" id="TXL62978.1"/>
    </source>
</evidence>
<dbReference type="NCBIfam" id="TIGR01951">
    <property type="entry name" value="nusB"/>
    <property type="match status" value="1"/>
</dbReference>
<dbReference type="GO" id="GO:0006353">
    <property type="term" value="P:DNA-templated transcription termination"/>
    <property type="evidence" value="ECO:0007669"/>
    <property type="project" value="UniProtKB-UniRule"/>
</dbReference>
<dbReference type="PANTHER" id="PTHR11078">
    <property type="entry name" value="N UTILIZATION SUBSTANCE PROTEIN B-RELATED"/>
    <property type="match status" value="1"/>
</dbReference>
<dbReference type="Pfam" id="PF01029">
    <property type="entry name" value="NusB"/>
    <property type="match status" value="1"/>
</dbReference>
<evidence type="ECO:0000256" key="2">
    <source>
        <dbReference type="ARBA" id="ARBA00022814"/>
    </source>
</evidence>
<dbReference type="InterPro" id="IPR035926">
    <property type="entry name" value="NusB-like_sf"/>
</dbReference>
<dbReference type="AlphaFoldDB" id="A0A5C8NP28"/>
<evidence type="ECO:0000256" key="5">
    <source>
        <dbReference type="ARBA" id="ARBA00023163"/>
    </source>
</evidence>
<evidence type="ECO:0000256" key="3">
    <source>
        <dbReference type="ARBA" id="ARBA00022884"/>
    </source>
</evidence>
<proteinExistence type="inferred from homology"/>
<accession>A0A5C8NP28</accession>
<sequence>MGARTRYRKRALDILFESELQGLPPGGSLAERRETNEPPINEYTVGLVEGVAAHLEQIDAALAEHSTGWSLDRMPGVDRNLLRIATYEIWFADDVPDAVAVSEAVELARELSTDESPGFVSGLLSAVVRAKAAS</sequence>
<dbReference type="GO" id="GO:0003723">
    <property type="term" value="F:RNA binding"/>
    <property type="evidence" value="ECO:0007669"/>
    <property type="project" value="UniProtKB-UniRule"/>
</dbReference>
<reference evidence="8 9" key="1">
    <citation type="submission" date="2019-06" db="EMBL/GenBank/DDBJ databases">
        <title>Aeromicrobium sp. nov., isolated from a maize field.</title>
        <authorList>
            <person name="Lin S.-Y."/>
            <person name="Tsai C.-F."/>
            <person name="Young C.-C."/>
        </authorList>
    </citation>
    <scope>NUCLEOTIDE SEQUENCE [LARGE SCALE GENOMIC DNA]</scope>
    <source>
        <strain evidence="8 9">CC-CFT486</strain>
    </source>
</reference>
<evidence type="ECO:0000259" key="7">
    <source>
        <dbReference type="Pfam" id="PF01029"/>
    </source>
</evidence>
<dbReference type="EMBL" id="VDUX01000001">
    <property type="protein sequence ID" value="TXL62978.1"/>
    <property type="molecule type" value="Genomic_DNA"/>
</dbReference>
<keyword evidence="5 6" id="KW-0804">Transcription</keyword>
<keyword evidence="4 6" id="KW-0805">Transcription regulation</keyword>
<keyword evidence="3 6" id="KW-0694">RNA-binding</keyword>
<keyword evidence="9" id="KW-1185">Reference proteome</keyword>
<dbReference type="OrthoDB" id="3528057at2"/>
<dbReference type="HAMAP" id="MF_00073">
    <property type="entry name" value="NusB"/>
    <property type="match status" value="1"/>
</dbReference>
<evidence type="ECO:0000256" key="1">
    <source>
        <dbReference type="ARBA" id="ARBA00005952"/>
    </source>
</evidence>
<dbReference type="GO" id="GO:0031564">
    <property type="term" value="P:transcription antitermination"/>
    <property type="evidence" value="ECO:0007669"/>
    <property type="project" value="UniProtKB-KW"/>
</dbReference>
<gene>
    <name evidence="6 8" type="primary">nusB</name>
    <name evidence="8" type="ORF">FHP06_01695</name>
</gene>
<feature type="domain" description="NusB/RsmB/TIM44" evidence="7">
    <location>
        <begin position="7"/>
        <end position="129"/>
    </location>
</feature>
<evidence type="ECO:0000256" key="4">
    <source>
        <dbReference type="ARBA" id="ARBA00023015"/>
    </source>
</evidence>
<protein>
    <recommendedName>
        <fullName evidence="6">Transcription antitermination protein NusB</fullName>
    </recommendedName>
    <alternativeName>
        <fullName evidence="6">Antitermination factor NusB</fullName>
    </alternativeName>
</protein>
<keyword evidence="2 6" id="KW-0889">Transcription antitermination</keyword>
<organism evidence="8 9">
    <name type="scientific">Aeromicrobium terrae</name>
    <dbReference type="NCBI Taxonomy" id="2498846"/>
    <lineage>
        <taxon>Bacteria</taxon>
        <taxon>Bacillati</taxon>
        <taxon>Actinomycetota</taxon>
        <taxon>Actinomycetes</taxon>
        <taxon>Propionibacteriales</taxon>
        <taxon>Nocardioidaceae</taxon>
        <taxon>Aeromicrobium</taxon>
    </lineage>
</organism>
<dbReference type="Gene3D" id="1.10.940.10">
    <property type="entry name" value="NusB-like"/>
    <property type="match status" value="1"/>
</dbReference>
<dbReference type="SUPFAM" id="SSF48013">
    <property type="entry name" value="NusB-like"/>
    <property type="match status" value="1"/>
</dbReference>
<dbReference type="InterPro" id="IPR011605">
    <property type="entry name" value="NusB_fam"/>
</dbReference>
<comment type="function">
    <text evidence="6">Involved in transcription antitermination. Required for transcription of ribosomal RNA (rRNA) genes. Binds specifically to the boxA antiterminator sequence of the ribosomal RNA (rrn) operons.</text>
</comment>